<dbReference type="PROSITE" id="PS50931">
    <property type="entry name" value="HTH_LYSR"/>
    <property type="match status" value="1"/>
</dbReference>
<evidence type="ECO:0000313" key="7">
    <source>
        <dbReference type="Proteomes" id="UP001500752"/>
    </source>
</evidence>
<dbReference type="PRINTS" id="PR00039">
    <property type="entry name" value="HTHLYSR"/>
</dbReference>
<dbReference type="PANTHER" id="PTHR30346">
    <property type="entry name" value="TRANSCRIPTIONAL DUAL REGULATOR HCAR-RELATED"/>
    <property type="match status" value="1"/>
</dbReference>
<gene>
    <name evidence="6" type="ORF">GCM10023081_16190</name>
</gene>
<evidence type="ECO:0000256" key="2">
    <source>
        <dbReference type="ARBA" id="ARBA00023015"/>
    </source>
</evidence>
<evidence type="ECO:0000256" key="3">
    <source>
        <dbReference type="ARBA" id="ARBA00023125"/>
    </source>
</evidence>
<comment type="similarity">
    <text evidence="1">Belongs to the LysR transcriptional regulatory family.</text>
</comment>
<dbReference type="Gene3D" id="3.40.190.10">
    <property type="entry name" value="Periplasmic binding protein-like II"/>
    <property type="match status" value="2"/>
</dbReference>
<evidence type="ECO:0000313" key="6">
    <source>
        <dbReference type="EMBL" id="GAA3678654.1"/>
    </source>
</evidence>
<name>A0ABP7C630_9MICC</name>
<dbReference type="SUPFAM" id="SSF53850">
    <property type="entry name" value="Periplasmic binding protein-like II"/>
    <property type="match status" value="1"/>
</dbReference>
<evidence type="ECO:0000256" key="4">
    <source>
        <dbReference type="ARBA" id="ARBA00023163"/>
    </source>
</evidence>
<accession>A0ABP7C630</accession>
<sequence length="298" mass="32082">MQIAWMQTFVAVAEELHFGRAAQRLNVAQPAVSQQIQNLEKDLGSRLFDRDKRSVRLTDAGEAFLEPCRKALMAIDDAASRARNAGTGEFGRLRVGHNSGFGVDHFIRLMQVVSNEYPNIQLEVDSSRTNAENLGLLQEGRLDLAMVGGPITGAGIAWQPLEETAFGVLLPKDHALAGRTQVSMGELAAETFVLMKPAAGRTLRYFVEELCEEAGFVPRKVMEVKDALSLLTLVASGLGVGFSPSPARGTTPATLVVVPLTESPTAQVGIAWREAAETPALSNVVRLARSRFALGTEG</sequence>
<dbReference type="InterPro" id="IPR000847">
    <property type="entry name" value="LysR_HTH_N"/>
</dbReference>
<dbReference type="InterPro" id="IPR005119">
    <property type="entry name" value="LysR_subst-bd"/>
</dbReference>
<comment type="caution">
    <text evidence="6">The sequence shown here is derived from an EMBL/GenBank/DDBJ whole genome shotgun (WGS) entry which is preliminary data.</text>
</comment>
<dbReference type="CDD" id="cd08414">
    <property type="entry name" value="PBP2_LTTR_aromatics_like"/>
    <property type="match status" value="1"/>
</dbReference>
<reference evidence="7" key="1">
    <citation type="journal article" date="2019" name="Int. J. Syst. Evol. Microbiol.">
        <title>The Global Catalogue of Microorganisms (GCM) 10K type strain sequencing project: providing services to taxonomists for standard genome sequencing and annotation.</title>
        <authorList>
            <consortium name="The Broad Institute Genomics Platform"/>
            <consortium name="The Broad Institute Genome Sequencing Center for Infectious Disease"/>
            <person name="Wu L."/>
            <person name="Ma J."/>
        </authorList>
    </citation>
    <scope>NUCLEOTIDE SEQUENCE [LARGE SCALE GENOMIC DNA]</scope>
    <source>
        <strain evidence="7">JCM 30742</strain>
    </source>
</reference>
<keyword evidence="7" id="KW-1185">Reference proteome</keyword>
<dbReference type="EMBL" id="BAABEO010000009">
    <property type="protein sequence ID" value="GAA3678654.1"/>
    <property type="molecule type" value="Genomic_DNA"/>
</dbReference>
<keyword evidence="2" id="KW-0805">Transcription regulation</keyword>
<protein>
    <submittedName>
        <fullName evidence="6">LysR family transcriptional regulator</fullName>
    </submittedName>
</protein>
<dbReference type="SUPFAM" id="SSF46785">
    <property type="entry name" value="Winged helix' DNA-binding domain"/>
    <property type="match status" value="1"/>
</dbReference>
<dbReference type="RefSeq" id="WP_345149881.1">
    <property type="nucleotide sequence ID" value="NZ_BAABEO010000009.1"/>
</dbReference>
<dbReference type="Pfam" id="PF00126">
    <property type="entry name" value="HTH_1"/>
    <property type="match status" value="1"/>
</dbReference>
<dbReference type="InterPro" id="IPR036390">
    <property type="entry name" value="WH_DNA-bd_sf"/>
</dbReference>
<dbReference type="PANTHER" id="PTHR30346:SF17">
    <property type="entry name" value="LYSR FAMILY TRANSCRIPTIONAL REGULATOR"/>
    <property type="match status" value="1"/>
</dbReference>
<dbReference type="Pfam" id="PF03466">
    <property type="entry name" value="LysR_substrate"/>
    <property type="match status" value="1"/>
</dbReference>
<organism evidence="6 7">
    <name type="scientific">Arthrobacter ginkgonis</name>
    <dbReference type="NCBI Taxonomy" id="1630594"/>
    <lineage>
        <taxon>Bacteria</taxon>
        <taxon>Bacillati</taxon>
        <taxon>Actinomycetota</taxon>
        <taxon>Actinomycetes</taxon>
        <taxon>Micrococcales</taxon>
        <taxon>Micrococcaceae</taxon>
        <taxon>Arthrobacter</taxon>
    </lineage>
</organism>
<feature type="domain" description="HTH lysR-type" evidence="5">
    <location>
        <begin position="1"/>
        <end position="58"/>
    </location>
</feature>
<keyword evidence="3" id="KW-0238">DNA-binding</keyword>
<evidence type="ECO:0000259" key="5">
    <source>
        <dbReference type="PROSITE" id="PS50931"/>
    </source>
</evidence>
<keyword evidence="4" id="KW-0804">Transcription</keyword>
<dbReference type="InterPro" id="IPR036388">
    <property type="entry name" value="WH-like_DNA-bd_sf"/>
</dbReference>
<dbReference type="Proteomes" id="UP001500752">
    <property type="component" value="Unassembled WGS sequence"/>
</dbReference>
<evidence type="ECO:0000256" key="1">
    <source>
        <dbReference type="ARBA" id="ARBA00009437"/>
    </source>
</evidence>
<proteinExistence type="inferred from homology"/>
<dbReference type="Gene3D" id="1.10.10.10">
    <property type="entry name" value="Winged helix-like DNA-binding domain superfamily/Winged helix DNA-binding domain"/>
    <property type="match status" value="1"/>
</dbReference>